<dbReference type="Proteomes" id="UP001194714">
    <property type="component" value="Unassembled WGS sequence"/>
</dbReference>
<sequence>MIRQLYPNKSKSCFWVMRKLSKFVDHKWPNIKNMRSLTMRKVQGVRCRKPKSGFRRRATMKFSIGRA</sequence>
<keyword evidence="2" id="KW-1185">Reference proteome</keyword>
<evidence type="ECO:0000313" key="2">
    <source>
        <dbReference type="Proteomes" id="UP001194714"/>
    </source>
</evidence>
<comment type="caution">
    <text evidence="1">The sequence shown here is derived from an EMBL/GenBank/DDBJ whole genome shotgun (WGS) entry which is preliminary data.</text>
</comment>
<dbReference type="EMBL" id="JAAEJV010000017">
    <property type="protein sequence ID" value="MBF5059308.1"/>
    <property type="molecule type" value="Genomic_DNA"/>
</dbReference>
<accession>A0ABS0AYU4</accession>
<proteinExistence type="predicted"/>
<evidence type="ECO:0000313" key="1">
    <source>
        <dbReference type="EMBL" id="MBF5059308.1"/>
    </source>
</evidence>
<protein>
    <submittedName>
        <fullName evidence="1">Uncharacterized protein</fullName>
    </submittedName>
</protein>
<reference evidence="1 2" key="1">
    <citation type="submission" date="2020-01" db="EMBL/GenBank/DDBJ databases">
        <title>Draft genome sequence of Cand. Neptunochlamydia vexilliferae K9.</title>
        <authorList>
            <person name="Schulz F."/>
            <person name="Koestlbacher S."/>
            <person name="Wascher F."/>
            <person name="Pizzetti I."/>
            <person name="Horn M."/>
        </authorList>
    </citation>
    <scope>NUCLEOTIDE SEQUENCE [LARGE SCALE GENOMIC DNA]</scope>
    <source>
        <strain evidence="1 2">K9</strain>
    </source>
</reference>
<name>A0ABS0AYU4_9BACT</name>
<gene>
    <name evidence="1" type="ORF">NEPTK9_000818</name>
</gene>
<organism evidence="1 2">
    <name type="scientific">Candidatus Neptunichlamydia vexilliferae</name>
    <dbReference type="NCBI Taxonomy" id="1651774"/>
    <lineage>
        <taxon>Bacteria</taxon>
        <taxon>Pseudomonadati</taxon>
        <taxon>Chlamydiota</taxon>
        <taxon>Chlamydiia</taxon>
        <taxon>Parachlamydiales</taxon>
        <taxon>Simkaniaceae</taxon>
        <taxon>Candidatus Neptunichlamydia</taxon>
    </lineage>
</organism>